<dbReference type="EMBL" id="JAPMUA010000008">
    <property type="protein sequence ID" value="MDG3587652.1"/>
    <property type="molecule type" value="Genomic_DNA"/>
</dbReference>
<evidence type="ECO:0000313" key="4">
    <source>
        <dbReference type="EMBL" id="MDG3587652.1"/>
    </source>
</evidence>
<evidence type="ECO:0000313" key="5">
    <source>
        <dbReference type="Proteomes" id="UP001153642"/>
    </source>
</evidence>
<dbReference type="InterPro" id="IPR003961">
    <property type="entry name" value="FN3_dom"/>
</dbReference>
<dbReference type="InterPro" id="IPR036116">
    <property type="entry name" value="FN3_sf"/>
</dbReference>
<proteinExistence type="predicted"/>
<keyword evidence="5" id="KW-1185">Reference proteome</keyword>
<evidence type="ECO:0000256" key="1">
    <source>
        <dbReference type="ARBA" id="ARBA00022737"/>
    </source>
</evidence>
<keyword evidence="2" id="KW-0732">Signal</keyword>
<comment type="caution">
    <text evidence="4">The sequence shown here is derived from an EMBL/GenBank/DDBJ whole genome shotgun (WGS) entry which is preliminary data.</text>
</comment>
<organism evidence="4 5">
    <name type="scientific">Galbibacter pacificus</name>
    <dbReference type="NCBI Taxonomy" id="2996052"/>
    <lineage>
        <taxon>Bacteria</taxon>
        <taxon>Pseudomonadati</taxon>
        <taxon>Bacteroidota</taxon>
        <taxon>Flavobacteriia</taxon>
        <taxon>Flavobacteriales</taxon>
        <taxon>Flavobacteriaceae</taxon>
        <taxon>Galbibacter</taxon>
    </lineage>
</organism>
<dbReference type="InterPro" id="IPR050964">
    <property type="entry name" value="Striated_Muscle_Regulatory"/>
</dbReference>
<dbReference type="InterPro" id="IPR013783">
    <property type="entry name" value="Ig-like_fold"/>
</dbReference>
<keyword evidence="1" id="KW-0677">Repeat</keyword>
<feature type="signal peptide" evidence="2">
    <location>
        <begin position="1"/>
        <end position="27"/>
    </location>
</feature>
<gene>
    <name evidence="4" type="ORF">OSR52_17470</name>
</gene>
<evidence type="ECO:0000256" key="2">
    <source>
        <dbReference type="SAM" id="SignalP"/>
    </source>
</evidence>
<dbReference type="SMART" id="SM00060">
    <property type="entry name" value="FN3"/>
    <property type="match status" value="4"/>
</dbReference>
<dbReference type="CDD" id="cd00063">
    <property type="entry name" value="FN3"/>
    <property type="match status" value="1"/>
</dbReference>
<evidence type="ECO:0000259" key="3">
    <source>
        <dbReference type="PROSITE" id="PS50853"/>
    </source>
</evidence>
<name>A0ABT6FWN0_9FLAO</name>
<accession>A0ABT6FWN0</accession>
<reference evidence="4" key="1">
    <citation type="submission" date="2022-11" db="EMBL/GenBank/DDBJ databases">
        <title>High-quality draft genome sequence of Galbibacter sp. strain CMA-7.</title>
        <authorList>
            <person name="Wei L."/>
            <person name="Dong C."/>
            <person name="Shao Z."/>
        </authorList>
    </citation>
    <scope>NUCLEOTIDE SEQUENCE</scope>
    <source>
        <strain evidence="4">CMA-7</strain>
    </source>
</reference>
<dbReference type="Proteomes" id="UP001153642">
    <property type="component" value="Unassembled WGS sequence"/>
</dbReference>
<dbReference type="PANTHER" id="PTHR13817">
    <property type="entry name" value="TITIN"/>
    <property type="match status" value="1"/>
</dbReference>
<feature type="domain" description="Fibronectin type-III" evidence="3">
    <location>
        <begin position="516"/>
        <end position="611"/>
    </location>
</feature>
<protein>
    <recommendedName>
        <fullName evidence="3">Fibronectin type-III domain-containing protein</fullName>
    </recommendedName>
</protein>
<feature type="chain" id="PRO_5045722457" description="Fibronectin type-III domain-containing protein" evidence="2">
    <location>
        <begin position="28"/>
        <end position="703"/>
    </location>
</feature>
<dbReference type="RefSeq" id="WP_277901375.1">
    <property type="nucleotide sequence ID" value="NZ_JAPMUA010000008.1"/>
</dbReference>
<dbReference type="SUPFAM" id="SSF49265">
    <property type="entry name" value="Fibronectin type III"/>
    <property type="match status" value="2"/>
</dbReference>
<dbReference type="Gene3D" id="2.60.40.10">
    <property type="entry name" value="Immunoglobulins"/>
    <property type="match status" value="4"/>
</dbReference>
<sequence>MYLSLTYPNKKTVLTLLTLLFVSITQAQYDPTVNDTAAVQLHARAQQDKILLRWAVDRPLEWQRANTYGFYLDKYVFKRNGARVDPLEKVNPTPIFIKADPVEKWQQIVEENDYAAIIAQALYGEGFEVEGTQNQGQIAEIINTVQEIEQRFSFGLYAADMNFKAAVKAGWGYVDYEVKPGEEYAYQVKTAIPQEVAIVKSASVLAGIDKYEELPKPMGLHGVWGDKNVMLTWEYALFKTIYTSYNVERSEDGTHFTELSPTPIVNLNDKPDAPAKRMYYVDTLAQNHKKYHYRVYGISPFGEKGPYSEVISGEASPTLVFTPRIANFEWTDNENEALIKWEYPEEGEALIKKFTMTRADKDEGPYELIFDSIPKHKREILYSKLNPSNYIKIQAVGENNQIKESFSTLVQPVDSIPPLPPVNLEGTIDSLGVVTVSWQANTEKDIFGYRVFRKNIEKEEPVQLTVAPTETVNFKDTVQLKSLNGKVYYTVIAVDKRYNQSDFSEVLELEKPDVVPPSSPIFTNYKVTDGTVQLQWEPSTEEGAVHNLYRKNITDDVAWEIVFSTSDTIQKYTDREVTGNKTYRYAIMATDKSGLESEPSTPVTVTITNIEPKAYMKSFTGYADRESHVIEIRWKLQNEEEVAEVTLYKNVAGQPPVTFKVLPAGITEIKDTNINPNNTYSYHIRATLKTGELSILETMDIKY</sequence>
<dbReference type="PANTHER" id="PTHR13817:SF166">
    <property type="entry name" value="NEURONAL IGCAM-RELATED"/>
    <property type="match status" value="1"/>
</dbReference>
<dbReference type="PROSITE" id="PS50853">
    <property type="entry name" value="FN3"/>
    <property type="match status" value="1"/>
</dbReference>